<dbReference type="Pfam" id="PF00144">
    <property type="entry name" value="Beta-lactamase"/>
    <property type="match status" value="1"/>
</dbReference>
<organism evidence="4 5">
    <name type="scientific">Adineta steineri</name>
    <dbReference type="NCBI Taxonomy" id="433720"/>
    <lineage>
        <taxon>Eukaryota</taxon>
        <taxon>Metazoa</taxon>
        <taxon>Spiralia</taxon>
        <taxon>Gnathifera</taxon>
        <taxon>Rotifera</taxon>
        <taxon>Eurotatoria</taxon>
        <taxon>Bdelloidea</taxon>
        <taxon>Adinetida</taxon>
        <taxon>Adinetidae</taxon>
        <taxon>Adineta</taxon>
    </lineage>
</organism>
<feature type="signal peptide" evidence="1">
    <location>
        <begin position="1"/>
        <end position="15"/>
    </location>
</feature>
<dbReference type="InterPro" id="IPR050491">
    <property type="entry name" value="AmpC-like"/>
</dbReference>
<accession>A0A819U0M6</accession>
<dbReference type="InterPro" id="IPR001466">
    <property type="entry name" value="Beta-lactam-related"/>
</dbReference>
<gene>
    <name evidence="3" type="ORF">IZO911_LOCUS14502</name>
    <name evidence="4" type="ORF">KXQ929_LOCUS33712</name>
</gene>
<evidence type="ECO:0000259" key="2">
    <source>
        <dbReference type="Pfam" id="PF00144"/>
    </source>
</evidence>
<dbReference type="EMBL" id="CAJNOE010000121">
    <property type="protein sequence ID" value="CAF0942235.1"/>
    <property type="molecule type" value="Genomic_DNA"/>
</dbReference>
<protein>
    <recommendedName>
        <fullName evidence="2">Beta-lactamase-related domain-containing protein</fullName>
    </recommendedName>
</protein>
<dbReference type="InterPro" id="IPR012338">
    <property type="entry name" value="Beta-lactam/transpept-like"/>
</dbReference>
<dbReference type="PANTHER" id="PTHR46825:SF9">
    <property type="entry name" value="BETA-LACTAMASE-RELATED DOMAIN-CONTAINING PROTEIN"/>
    <property type="match status" value="1"/>
</dbReference>
<sequence length="478" mass="53453">MVYLASLIFVLIVNGIGIYGSSCPDKQLIEISLEKVHIPGAAIIVINATHTLYEQAFGYQSLLPKQPIDIDKSIFALASISKTFIAAAVMQLVEQERIDLDTDVNQYLSEPNQRIFHPDYPLHSITMRKLLSHSASTAVSTQVQYTYFQPGDTAFIESLAEMCFKYVNPNTSFWLPISPGRVTFYSNEGSTLAALVVERVAQMPYMQYVKENILKPLGVDINKVGARIADFLNNTDDFVKHYAYAFNSSDVEGWNQAIPSLNLTQLPGDLPNWLFIDHFGISAYPAGLLRMSARTLSVYLRMFLNNGSDILSPRSIAEMRAVVGSGLIPYYEDANSTETGPPPPTEFGLSWYWRTMSNGRRYIGHSGSLPGMVHLMLIDEKNSVGVIVLTNGDTNEPNGVSRGISQTLAEIHMSLFQCFETDVVNMSTTTTPVSQCYSHHIFSNIFCSRRLRPIHYRHQQLSDRLVKKVIKYSSSESN</sequence>
<evidence type="ECO:0000313" key="4">
    <source>
        <dbReference type="EMBL" id="CAF4086853.1"/>
    </source>
</evidence>
<dbReference type="SUPFAM" id="SSF56601">
    <property type="entry name" value="beta-lactamase/transpeptidase-like"/>
    <property type="match status" value="1"/>
</dbReference>
<dbReference type="AlphaFoldDB" id="A0A819U0M6"/>
<evidence type="ECO:0000313" key="3">
    <source>
        <dbReference type="EMBL" id="CAF0942235.1"/>
    </source>
</evidence>
<reference evidence="4" key="1">
    <citation type="submission" date="2021-02" db="EMBL/GenBank/DDBJ databases">
        <authorList>
            <person name="Nowell W R."/>
        </authorList>
    </citation>
    <scope>NUCLEOTIDE SEQUENCE</scope>
</reference>
<dbReference type="Proteomes" id="UP000663860">
    <property type="component" value="Unassembled WGS sequence"/>
</dbReference>
<comment type="caution">
    <text evidence="4">The sequence shown here is derived from an EMBL/GenBank/DDBJ whole genome shotgun (WGS) entry which is preliminary data.</text>
</comment>
<proteinExistence type="predicted"/>
<dbReference type="EMBL" id="CAJOBB010004385">
    <property type="protein sequence ID" value="CAF4086853.1"/>
    <property type="molecule type" value="Genomic_DNA"/>
</dbReference>
<evidence type="ECO:0000313" key="5">
    <source>
        <dbReference type="Proteomes" id="UP000663868"/>
    </source>
</evidence>
<keyword evidence="1" id="KW-0732">Signal</keyword>
<dbReference type="Gene3D" id="3.40.710.10">
    <property type="entry name" value="DD-peptidase/beta-lactamase superfamily"/>
    <property type="match status" value="1"/>
</dbReference>
<dbReference type="PANTHER" id="PTHR46825">
    <property type="entry name" value="D-ALANYL-D-ALANINE-CARBOXYPEPTIDASE/ENDOPEPTIDASE AMPH"/>
    <property type="match status" value="1"/>
</dbReference>
<evidence type="ECO:0000256" key="1">
    <source>
        <dbReference type="SAM" id="SignalP"/>
    </source>
</evidence>
<feature type="domain" description="Beta-lactamase-related" evidence="2">
    <location>
        <begin position="29"/>
        <end position="402"/>
    </location>
</feature>
<dbReference type="Proteomes" id="UP000663868">
    <property type="component" value="Unassembled WGS sequence"/>
</dbReference>
<name>A0A819U0M6_9BILA</name>
<feature type="chain" id="PRO_5035619741" description="Beta-lactamase-related domain-containing protein" evidence="1">
    <location>
        <begin position="16"/>
        <end position="478"/>
    </location>
</feature>